<dbReference type="CDD" id="cd06124">
    <property type="entry name" value="cupin_NimR-like_N"/>
    <property type="match status" value="1"/>
</dbReference>
<dbReference type="Gene3D" id="1.10.10.60">
    <property type="entry name" value="Homeodomain-like"/>
    <property type="match status" value="1"/>
</dbReference>
<dbReference type="Pfam" id="PF12833">
    <property type="entry name" value="HTH_18"/>
    <property type="match status" value="1"/>
</dbReference>
<evidence type="ECO:0000313" key="3">
    <source>
        <dbReference type="EMBL" id="SHI24558.1"/>
    </source>
</evidence>
<dbReference type="InterPro" id="IPR018060">
    <property type="entry name" value="HTH_AraC"/>
</dbReference>
<evidence type="ECO:0000259" key="2">
    <source>
        <dbReference type="PROSITE" id="PS01124"/>
    </source>
</evidence>
<dbReference type="PROSITE" id="PS01124">
    <property type="entry name" value="HTH_ARAC_FAMILY_2"/>
    <property type="match status" value="1"/>
</dbReference>
<organism evidence="3 4">
    <name type="scientific">Vibrio aerogenes CECT 7868</name>
    <dbReference type="NCBI Taxonomy" id="1216006"/>
    <lineage>
        <taxon>Bacteria</taxon>
        <taxon>Pseudomonadati</taxon>
        <taxon>Pseudomonadota</taxon>
        <taxon>Gammaproteobacteria</taxon>
        <taxon>Vibrionales</taxon>
        <taxon>Vibrionaceae</taxon>
        <taxon>Vibrio</taxon>
    </lineage>
</organism>
<dbReference type="Pfam" id="PF02311">
    <property type="entry name" value="AraC_binding"/>
    <property type="match status" value="1"/>
</dbReference>
<dbReference type="EMBL" id="FQXZ01000031">
    <property type="protein sequence ID" value="SHI24558.1"/>
    <property type="molecule type" value="Genomic_DNA"/>
</dbReference>
<dbReference type="PANTHER" id="PTHR11019">
    <property type="entry name" value="HTH-TYPE TRANSCRIPTIONAL REGULATOR NIMR"/>
    <property type="match status" value="1"/>
</dbReference>
<dbReference type="SUPFAM" id="SSF51182">
    <property type="entry name" value="RmlC-like cupins"/>
    <property type="match status" value="1"/>
</dbReference>
<protein>
    <submittedName>
        <fullName evidence="3">HTH-type transcriptional repressor of iron proteins A</fullName>
    </submittedName>
</protein>
<dbReference type="InterPro" id="IPR003313">
    <property type="entry name" value="AraC-bd"/>
</dbReference>
<dbReference type="STRING" id="1216006.VA7868_02836"/>
<dbReference type="AlphaFoldDB" id="A0A1M5ZK79"/>
<dbReference type="PANTHER" id="PTHR11019:SF190">
    <property type="entry name" value="ARAC-FAMILY REGULATORY PROTEIN"/>
    <property type="match status" value="1"/>
</dbReference>
<dbReference type="InterPro" id="IPR011051">
    <property type="entry name" value="RmlC_Cupin_sf"/>
</dbReference>
<evidence type="ECO:0000256" key="1">
    <source>
        <dbReference type="ARBA" id="ARBA00023125"/>
    </source>
</evidence>
<dbReference type="GO" id="GO:0003700">
    <property type="term" value="F:DNA-binding transcription factor activity"/>
    <property type="evidence" value="ECO:0007669"/>
    <property type="project" value="InterPro"/>
</dbReference>
<reference evidence="3 4" key="1">
    <citation type="submission" date="2016-11" db="EMBL/GenBank/DDBJ databases">
        <authorList>
            <person name="Jaros S."/>
            <person name="Januszkiewicz K."/>
            <person name="Wedrychowicz H."/>
        </authorList>
    </citation>
    <scope>NUCLEOTIDE SEQUENCE [LARGE SCALE GENOMIC DNA]</scope>
    <source>
        <strain evidence="3 4">CECT 7868</strain>
    </source>
</reference>
<proteinExistence type="predicted"/>
<dbReference type="Gene3D" id="2.60.120.10">
    <property type="entry name" value="Jelly Rolls"/>
    <property type="match status" value="1"/>
</dbReference>
<dbReference type="GO" id="GO:0043565">
    <property type="term" value="F:sequence-specific DNA binding"/>
    <property type="evidence" value="ECO:0007669"/>
    <property type="project" value="InterPro"/>
</dbReference>
<dbReference type="InterPro" id="IPR014710">
    <property type="entry name" value="RmlC-like_jellyroll"/>
</dbReference>
<dbReference type="SMART" id="SM00342">
    <property type="entry name" value="HTH_ARAC"/>
    <property type="match status" value="1"/>
</dbReference>
<keyword evidence="1" id="KW-0238">DNA-binding</keyword>
<accession>A0A1M5ZK79</accession>
<dbReference type="OrthoDB" id="5949386at2"/>
<name>A0A1M5ZK79_9VIBR</name>
<sequence length="269" mass="30803">MNCESRIKIINCFTEPELYVPITLKDQSDLFAVKRVIDHHVTELPHQHAQGQLIWMKQGVLSAQTDHQQWLIQPGMLIWIPPYVTHQAHCKHSATLCVLYLPPDLAERWPGEVRLIQASTLAIGIIDTFLLRDISCQNKQRQLMTLLRDELEHTHCDAYILPLPEDSRLKKITDQLIQHPAMRKSLSEWGRKVGASERTLSRLFMKETGLNYRSWCHRLRHNATLAGLRDGLTNDQLAEQLGLSSGDSLSHWVQRAFGMSPGALRKTLV</sequence>
<feature type="domain" description="HTH araC/xylS-type" evidence="2">
    <location>
        <begin position="170"/>
        <end position="267"/>
    </location>
</feature>
<gene>
    <name evidence="3" type="primary">ripA_1</name>
    <name evidence="3" type="ORF">VA7868_02836</name>
</gene>
<dbReference type="Proteomes" id="UP000184608">
    <property type="component" value="Unassembled WGS sequence"/>
</dbReference>
<keyword evidence="4" id="KW-1185">Reference proteome</keyword>
<evidence type="ECO:0000313" key="4">
    <source>
        <dbReference type="Proteomes" id="UP000184608"/>
    </source>
</evidence>